<sequence length="700" mass="78582">MRKGGVAPKGLNLAVYLLVGIAFVVFVISIIYGTIEAKDTALTSLGLKIEASSKSASCKEGEVLYGINNYPHSTTPTEKGSHSKYTDKMPSGTWKCSAICGPSDPEKFAKDFLPSLKSQNEKLNIVANKNEFDALVARINSKDEILERTVILQSSLARKGKGCFGPSEDYKTLTGATLTKENTTAADQKKAEEERKAQLAKQAKERQAQAKKTSSSSSSNPSSNTAAGSPDEQALVAPASNGSGNIEDSSNDEEDILSGDKDKVSVVGPCWLEFNEAAVAHMRKHLGKYDLHGDTKMRKERIIRDIKTELGGGWVYKDAKGQIRTIPASENLPKDEKNQNTLYSELTGLHGNGGKDLAKKIGEYYGEYRDYAKNPKNVKDPEKEKQMLKRCEEVRERIEKANTGREDVESLQKKHNQIVELLKKIKEANTGYFKIESANGFLGFENPETQYNNIALLNYLKDQFKSSYILEDKILLRGFYGINNVKKFNKQADEILEELNEFVDKRPFVKNENKNVTIKFSGYIATSQESIKSNGEIKNGSAPIHVCVYLFTPKEGYDHRYGCKKTIARKTDGFFEVIFEVTPERYAEIRSQAKVFKLYAEYNSTWGAVRNIYESVTVDHDPRAYSGDGKRIYYSIKRKKELPFILKGDPHFGPINGIIKMSRRAFMDKPLYQVAEKNMVVETSKQFMRDTVSSKKCYER</sequence>
<feature type="compositionally biased region" description="Low complexity" evidence="2">
    <location>
        <begin position="210"/>
        <end position="230"/>
    </location>
</feature>
<dbReference type="EMBL" id="MWBO01000016">
    <property type="protein sequence ID" value="OQA52966.1"/>
    <property type="molecule type" value="Genomic_DNA"/>
</dbReference>
<feature type="compositionally biased region" description="Basic and acidic residues" evidence="2">
    <location>
        <begin position="187"/>
        <end position="208"/>
    </location>
</feature>
<feature type="transmembrane region" description="Helical" evidence="3">
    <location>
        <begin position="12"/>
        <end position="35"/>
    </location>
</feature>
<evidence type="ECO:0000256" key="3">
    <source>
        <dbReference type="SAM" id="Phobius"/>
    </source>
</evidence>
<comment type="caution">
    <text evidence="4">The sequence shown here is derived from an EMBL/GenBank/DDBJ whole genome shotgun (WGS) entry which is preliminary data.</text>
</comment>
<dbReference type="Proteomes" id="UP000485367">
    <property type="component" value="Unassembled WGS sequence"/>
</dbReference>
<proteinExistence type="predicted"/>
<protein>
    <submittedName>
        <fullName evidence="4">Uncharacterized protein</fullName>
    </submittedName>
</protein>
<reference evidence="4" key="1">
    <citation type="submission" date="2017-02" db="EMBL/GenBank/DDBJ databases">
        <title>Delving into the versatile metabolic prowess of the omnipresent phylum Bacteroidetes.</title>
        <authorList>
            <person name="Nobu M.K."/>
            <person name="Mei R."/>
            <person name="Narihiro T."/>
            <person name="Kuroda K."/>
            <person name="Liu W.-T."/>
        </authorList>
    </citation>
    <scope>NUCLEOTIDE SEQUENCE</scope>
    <source>
        <strain evidence="4">ADurb.Bin280</strain>
    </source>
</reference>
<dbReference type="AlphaFoldDB" id="A0A1V5SEL3"/>
<evidence type="ECO:0000313" key="4">
    <source>
        <dbReference type="EMBL" id="OQA52966.1"/>
    </source>
</evidence>
<feature type="region of interest" description="Disordered" evidence="2">
    <location>
        <begin position="181"/>
        <end position="260"/>
    </location>
</feature>
<keyword evidence="3" id="KW-0472">Membrane</keyword>
<organism evidence="4">
    <name type="scientific">candidate division WS2 bacterium ADurb.Bin280</name>
    <dbReference type="NCBI Taxonomy" id="1852829"/>
    <lineage>
        <taxon>Bacteria</taxon>
        <taxon>candidate division WS2</taxon>
    </lineage>
</organism>
<keyword evidence="1" id="KW-0175">Coiled coil</keyword>
<keyword evidence="3" id="KW-0812">Transmembrane</keyword>
<evidence type="ECO:0000256" key="1">
    <source>
        <dbReference type="SAM" id="Coils"/>
    </source>
</evidence>
<gene>
    <name evidence="4" type="ORF">BWY43_00254</name>
</gene>
<evidence type="ECO:0000256" key="2">
    <source>
        <dbReference type="SAM" id="MobiDB-lite"/>
    </source>
</evidence>
<feature type="coiled-coil region" evidence="1">
    <location>
        <begin position="391"/>
        <end position="428"/>
    </location>
</feature>
<keyword evidence="3" id="KW-1133">Transmembrane helix</keyword>
<name>A0A1V5SEL3_9BACT</name>
<accession>A0A1V5SEL3</accession>